<keyword evidence="5" id="KW-1185">Reference proteome</keyword>
<feature type="transmembrane region" description="Helical" evidence="2">
    <location>
        <begin position="4233"/>
        <end position="4252"/>
    </location>
</feature>
<dbReference type="RefSeq" id="XP_013761866.1">
    <property type="nucleotide sequence ID" value="XM_013906412.1"/>
</dbReference>
<keyword evidence="2" id="KW-0472">Membrane</keyword>
<feature type="transmembrane region" description="Helical" evidence="2">
    <location>
        <begin position="4458"/>
        <end position="4480"/>
    </location>
</feature>
<evidence type="ECO:0000313" key="5">
    <source>
        <dbReference type="Proteomes" id="UP000054408"/>
    </source>
</evidence>
<feature type="signal peptide" evidence="3">
    <location>
        <begin position="1"/>
        <end position="28"/>
    </location>
</feature>
<feature type="transmembrane region" description="Helical" evidence="2">
    <location>
        <begin position="4145"/>
        <end position="4167"/>
    </location>
</feature>
<sequence>MPTVPGTGRAATATLTLLLLLCTLGAYGSSSPPADTACTLLNRIAYDAPLAPDSLSGPVLSSVADFISAAAGTTPCSALPTLPLTATSTALALNPTSAFFADMDGALGPVAVASGSLTVSVSLTVPPTAADALAVAVHIDMAFVLASTAAPSPAYPNIDMVGSFSLLLPHIEYSAAGIASLPPLLPWSGSISASSPDAGVYVHDSAAFDGLPALVLFNTYQDPVVLDAVHALAAQLRAPLTDVNVRMTGAAATLADSSLTARGLFIDADSDLFHDAQLRYGERAYGERGLYVFAEAACAGLACDSPLQRLVASNLAATALFPHCSPAVLNNDAVVSSSVASMWIAYNASTGLASVVPLSGTAHTMVSLSCPTNDTVVTLAVSATTTPNALALPDLIVAHDIVAVYATLNAHPPTLRGFLTGIIWPSTGGQPHALPVVNVFTPARACFLPAPTTTTPSLTASVTSLFASLSAAASSSPRTPPRLFDAAIDALFPASGPALDALLASYEARSLPAERSLLDFISWYAAAKVPLLVPPPYAMALNVSFDPSGTTFALSALLTLDDAAITTLPKLTAVLDAALDAAASALNSAISSLAAALENMVPGSTSGLSIPTLDASLAGYMASASATGAISLSTIVSLEPALNVGPVAIDGSLALTLELASLDTGDANTLFPALTLHVGLAAPPSLTASAAPLVPTVSLPLANFASSAAAALGAPRGALSLASPLLAHLDTLVTSPRSTFGPLLSSAAASLASASPWIFHGLDPLPYSPASLSDTLDIATLLTEVLANILPDAPTSSLDLAALLTRTAALTINSDSSTLTTSFGLSLTPEPTLELLLVASSRLQPHLRSNMAPWFPVFGSASLGPMPITANLRLAATLAPSTGATITDLDFAAALNVSRFVVPVTIGMQPALTLDGSFHLSVTHSLGAPNPLAAALTLDLTCSTQSFLGGALAPQTYALHLSTPNLFHNPEILPSPLVFSVTSLTSPAAGAAAVPLDLVPSRALNALISTVFRLGSSLFADGGTLDLELAPLGTSVGALSTPSRMEQLALARMARPGDATDTATILAALPSPALATPPSVFNQTLEISLNNIPALATVCTIAGQLTAPADWPHLLNAALTGPECGAFARVLVFGLDTDDDDADPLSTTISAPSALTIRARLPGLVRSLRIAVVANPLGLADGPFPLATPFEVTVGSTAIVPQFSSFIDLSVLAASVLLRPWTAYYPPTLDAYMFSLDAVFEYEIDPPIAMQTSFATLGNAISLSSPLPGKLAGGAKVAISGGFGAVLGAPPSGSGAALLITNFGSEAEPRPLNEALVVAPNNTATLTLGYNVHAKGGPGGAAPPVYQEALLAITLPPGEYFNATIYAAVAAAASAALPAPEMISAVPYTSLSARLYNASSALSSTTGVVAADSAFQVKLTASPVEDSANSLLYVPISFKVTASTIPALAEGTGVPASQVRMVAQSLALGLTANLTAELLDLTGRVGITSFTTGSTSAFVNLHLGAGPAPGTPAFTPVASLVDAVMDTSKLFGTFALTLDVDAGLDVTHVALQVLTLSFPDLPNLHLRMSVDAGLILSDPELAALSYDWTASWTGGFDALAAYNALTTGSLSACDVMDTLVYASAVVFDSPIANARLPGTDFKLAKLGADSVVAKLDALRLAVCTRSLEEPLTLTVLCSLADMILAELPSQNGAAFTVCAHGAFTDTATISLTLMRRPFAANVTTSARLDLDQLLGASSSLPVGVGASADLVATATVEYQLVVSLNLATAAVSVEPGSSYIRTAAGVDFDGELTLSFGALALRLGEVHIDVTDAALAAVAAPPDAASGFLPRFDLSLTGSASLNALLSINENVVCSLAVAVPDLAAFLDRRASASVVEAGINCGSGVVDAIVDALGELSIQAFFTKDVMALLNAWIDGVGEFLTRVEIFLGKANLDVGFLGPGFADAAVARLRERLMAPVTLRKLVATINDVVTDLRHDRARLLPPFAIPRFVWEQVLAAFCDVLEDLLVSCPSLPPGELTDNLHLPFVLGDAELIAFDELKFRLGARGLAELEIDCNLDLALDWQLAFGLAYSRDRGLRLDFETAPEVASFSAAVVFNPGCSLAGQLAVAGFEMSPQPGSSGLSLELSVAPAFRSATLSLGATLGGPATLGLGGLLNRLIENAELESPGSGALLKLAPHVEWDLALGWSLTASVGDGSSFVAAPPTFELSNGKLCMGSFLTDLVGGVLRQADDVLTPLEPFIGPDGYLVREIKYTDIIFGRRLSALEMAVELCGIYDCSADGVLEAVEKFINIVDIAVRLKSLASANTGGPCDLHMSLQDLEVMLEAATTPFAGDAPPFAHLPSFRHGADLMLAADSNALHPGDLVTIAKSPLPDPEVISAVTDPFVNQEFNELLELMGGSANQPADDSPSGFRLYLLHGSIANNVIKIFFGLDTPIVGYYVAPARFALAPTWSWVVWPVPIVTVDIAIPMSVTVYVGDLAVMSSAVVDAVAQKNVGLIARGVAIKTINDNGSKRWQLQASVGIAGGATVNLLVVKGSAAVGIQLVGKLRFVSINGQPWLTVDELAWMVKAYGVWDALEKELSLELFVTAKIKVFALFGYKTVAKWSHTWSWPLVTAAPLPLPPAASPTGALNMGLLSGANDLAPDLASDMSLEALPKFAVYEALSDSGIQLVTSFKPANHLAGASLLTRAVPINSVETIGTYGPPSGSAFVFDLGFTNKLVSLPSASGMTVRLPLAPYASLLATTSSTSGNVATLSTARTVVLSANRLAAGAASGATFGTCGAVVIDQPLAALIYDVSGLPCATTLEAGAGGRVRLSGSLASFGHPLVMTGSPMELSIALTGAHTLAVSEQSVSGLGALALSYPASLFNLTISGVDTSQESTFTLSDSPPARFTTFNGAPVDTRLVLPAFEAVHGHVAFRGAPAVTNTLHVGVAAAAGEVTKLASSTSSLVLTDGGGNHSVSHVNVHTLALDVTASGGAVFESTVMSPADGARVEVTLAGDASTEMSTTVTGCSGSSQHVVRMQGGGNMTTVLRDVSSFGCTVYVYGSLAADQRDTLVLDDLTAAGPRTHVVINRGGIVLYDPLRAFQPVNVFFEAIERLELDFSTAGASTAYHVEFAAGTLGTSVVIRLPPVPRPAVGPPVNFVQIVANSDPVLVTGTFDLRIGVDVSGSTSPLLQTSAPLSGITAPILVAPANTEPLLPMRVTAAAGVNAPAQRLLLDNGCFSSFGLADAYAADPEPLIQTSVPSAWVCEAARSALPGAPSFDDCSTARCAVNVAPTAQVAFEVSTGDAHDVVVGRSLQTISLTLDTGGGNDRVSWSDAASPSATLTAALGAGADSVCVMNAAGASAVDLGEDGEGDTLLVCYDVDGSLAPPSMVEPGSFAPMSTNPLAASSLAVLRLTAVDTAHVSGRPVQCRGSLDAPLDVSSPVGPPALPAPGSETPLLPISEAGCAYKSVLNMTGLDGVRLWYEGTPEQCVRVVGGGQNGEVTLQMQTASNYAVEFALPSYTAAAFTGVVHGYPERSDGVVTVTIPAGDMHFATALPPEAKIQRFADNTEAGSISFGLFTATLYQPSGLVLNAVGATPVDDIPLTHASGLEVTVTGAPNGAELFVHGADARTSVRFPGAASDGSALQYSGPVVVVTNASVAISGDVTAAETTTFVAVGSQTRMASFPMSHMSAEPALEFWHGCLRPRSGAGARAASSWMLRLVDALPGALTSAQLMNCLPGPLLMSEADVVRLVAGNVSVASMGSGHTVRSLVLDARAMAVAEVEVEPLGGRDNRPGWWSGVRMSTIVEAEGVMMFETNAGYSFALQVVTSPGTATTIRGGSPLFVSGSHVQLNTSSSAAFAGEYAFGEAWPEIAAPKRLRGSVQLTTASGSSLVLASGASIDGAGMPGLDVRGNGEVSTLEARVRFVVDVDEGEAPYAVVNREVTLTADTMRIGARGTDAGPPTVEIVLRDGMLPRKRYVREVVFEDASLNWVVVGPEHALPVRNELPTIRVLGERSGLVLAPSVGAEAAGVLLAPAGRELRLDVAAGAIGTGGGGSDRVDGATMPCFEPATTCTAHAMATWAVAQSACYSSDTVQACQASAAVVVETSAPLHCRSPAAGWMVSVDGRGGQYAGVISGDSTTGAPRLGYDPPSRWPLGYLVVALSYVAWAGLVGSLVVGHFRDPGLWSRFVITAGMRALYAGRTSFVNEPLLVIVESLSRWAGVWLACAPARVAQHADERLSVTALFAVMAFSTVVVGVLAWVFHRGLVRRAGGVLGVQWVDDVVFVLAAALFLYLLPWAASVALVSIRYDGVWSTVVGVVVLVFGFSVNRGVFIARKRVNVVVGAALGVATTLYLTPLCVAMFMGGPSQPGDWGTGSLVALFMVAVLCSAGVESLLWATASAVEHARANHLRDLNMVGFVWEVLNVRNEVGLSLWWAMACVQVGTTCAGLALVHQIGYGKWSADSFGLAGLWLAWIVPAAAMNWLAFVRTIRRNWKQWKMRRLNARMRNGSVAISETVVTRKASGIELDAFTAETEAYAAHFGGGGGVVEHTPEPEVMSATVAPPAAIPAVVPPAAAVAAASSEVAMTPAQVQAMQSCIALVMDLGSQAADADERYEVMMKNTALHFWHRFLSKYCHAYADELQMDESAVEGAAANAAHVRHVDYMSLLPELRRRLPVHGVRAPPAAPPVAPSAAPSATAVASAAAAAGTTDKATRLAPGVPAASTDAPSVMADIAAAAAKARVEKGELHVGSSDDLSYASSSSSSDPEESENAKRLRRLRKLARKKSMRYPDKDRPDVWMAEGQSRRL</sequence>
<evidence type="ECO:0000256" key="1">
    <source>
        <dbReference type="SAM" id="MobiDB-lite"/>
    </source>
</evidence>
<feature type="transmembrane region" description="Helical" evidence="2">
    <location>
        <begin position="4330"/>
        <end position="4353"/>
    </location>
</feature>
<feature type="transmembrane region" description="Helical" evidence="2">
    <location>
        <begin position="4365"/>
        <end position="4387"/>
    </location>
</feature>
<feature type="transmembrane region" description="Helical" evidence="2">
    <location>
        <begin position="4423"/>
        <end position="4446"/>
    </location>
</feature>
<name>A0A0L0DMK9_THETB</name>
<dbReference type="GeneID" id="25561014"/>
<protein>
    <submittedName>
        <fullName evidence="4">Uncharacterized protein</fullName>
    </submittedName>
</protein>
<evidence type="ECO:0000313" key="4">
    <source>
        <dbReference type="EMBL" id="KNC53547.1"/>
    </source>
</evidence>
<evidence type="ECO:0000256" key="3">
    <source>
        <dbReference type="SAM" id="SignalP"/>
    </source>
</evidence>
<feature type="region of interest" description="Disordered" evidence="1">
    <location>
        <begin position="4738"/>
        <end position="4798"/>
    </location>
</feature>
<feature type="transmembrane region" description="Helical" evidence="2">
    <location>
        <begin position="4272"/>
        <end position="4294"/>
    </location>
</feature>
<evidence type="ECO:0000256" key="2">
    <source>
        <dbReference type="SAM" id="Phobius"/>
    </source>
</evidence>
<dbReference type="EMBL" id="GL349437">
    <property type="protein sequence ID" value="KNC53547.1"/>
    <property type="molecule type" value="Genomic_DNA"/>
</dbReference>
<feature type="compositionally biased region" description="Low complexity" evidence="1">
    <location>
        <begin position="4743"/>
        <end position="4755"/>
    </location>
</feature>
<dbReference type="eggNOG" id="ENOG502QTH3">
    <property type="taxonomic scope" value="Eukaryota"/>
</dbReference>
<keyword evidence="2" id="KW-0812">Transmembrane</keyword>
<keyword evidence="2" id="KW-1133">Transmembrane helix</keyword>
<dbReference type="OrthoDB" id="10257571at2759"/>
<keyword evidence="3" id="KW-0732">Signal</keyword>
<gene>
    <name evidence="4" type="ORF">AMSG_01258</name>
</gene>
<feature type="transmembrane region" description="Helical" evidence="2">
    <location>
        <begin position="4174"/>
        <end position="4190"/>
    </location>
</feature>
<feature type="transmembrane region" description="Helical" evidence="2">
    <location>
        <begin position="4300"/>
        <end position="4318"/>
    </location>
</feature>
<feature type="chain" id="PRO_5005537753" evidence="3">
    <location>
        <begin position="29"/>
        <end position="4798"/>
    </location>
</feature>
<feature type="compositionally biased region" description="Basic residues" evidence="1">
    <location>
        <begin position="4765"/>
        <end position="4778"/>
    </location>
</feature>
<accession>A0A0L0DMK9</accession>
<dbReference type="Proteomes" id="UP000054408">
    <property type="component" value="Unassembled WGS sequence"/>
</dbReference>
<organism evidence="4 5">
    <name type="scientific">Thecamonas trahens ATCC 50062</name>
    <dbReference type="NCBI Taxonomy" id="461836"/>
    <lineage>
        <taxon>Eukaryota</taxon>
        <taxon>Apusozoa</taxon>
        <taxon>Apusomonadida</taxon>
        <taxon>Apusomonadidae</taxon>
        <taxon>Thecamonas</taxon>
    </lineage>
</organism>
<proteinExistence type="predicted"/>
<reference evidence="4 5" key="1">
    <citation type="submission" date="2010-05" db="EMBL/GenBank/DDBJ databases">
        <title>The Genome Sequence of Thecamonas trahens ATCC 50062.</title>
        <authorList>
            <consortium name="The Broad Institute Genome Sequencing Platform"/>
            <person name="Russ C."/>
            <person name="Cuomo C."/>
            <person name="Shea T."/>
            <person name="Young S.K."/>
            <person name="Zeng Q."/>
            <person name="Koehrsen M."/>
            <person name="Haas B."/>
            <person name="Borodovsky M."/>
            <person name="Guigo R."/>
            <person name="Alvarado L."/>
            <person name="Berlin A."/>
            <person name="Bochicchio J."/>
            <person name="Borenstein D."/>
            <person name="Chapman S."/>
            <person name="Chen Z."/>
            <person name="Freedman E."/>
            <person name="Gellesch M."/>
            <person name="Goldberg J."/>
            <person name="Griggs A."/>
            <person name="Gujja S."/>
            <person name="Heilman E."/>
            <person name="Heiman D."/>
            <person name="Hepburn T."/>
            <person name="Howarth C."/>
            <person name="Jen D."/>
            <person name="Larson L."/>
            <person name="Mehta T."/>
            <person name="Park D."/>
            <person name="Pearson M."/>
            <person name="Roberts A."/>
            <person name="Saif S."/>
            <person name="Shenoy N."/>
            <person name="Sisk P."/>
            <person name="Stolte C."/>
            <person name="Sykes S."/>
            <person name="Thomson T."/>
            <person name="Walk T."/>
            <person name="White J."/>
            <person name="Yandava C."/>
            <person name="Burger G."/>
            <person name="Gray M.W."/>
            <person name="Holland P.W.H."/>
            <person name="King N."/>
            <person name="Lang F.B.F."/>
            <person name="Roger A.J."/>
            <person name="Ruiz-Trillo I."/>
            <person name="Lander E."/>
            <person name="Nusbaum C."/>
        </authorList>
    </citation>
    <scope>NUCLEOTIDE SEQUENCE [LARGE SCALE GENOMIC DNA]</scope>
    <source>
        <strain evidence="4 5">ATCC 50062</strain>
    </source>
</reference>